<evidence type="ECO:0000313" key="3">
    <source>
        <dbReference type="Proteomes" id="UP000574931"/>
    </source>
</evidence>
<protein>
    <recommendedName>
        <fullName evidence="4">Glycosyltransferase</fullName>
    </recommendedName>
</protein>
<comment type="caution">
    <text evidence="2">The sequence shown here is derived from an EMBL/GenBank/DDBJ whole genome shotgun (WGS) entry which is preliminary data.</text>
</comment>
<gene>
    <name evidence="2" type="ORF">HKX02_25755</name>
</gene>
<accession>A0A849KNY5</accession>
<organism evidence="2 3">
    <name type="scientific">Ochrobactrum soli</name>
    <dbReference type="NCBI Taxonomy" id="2448455"/>
    <lineage>
        <taxon>Bacteria</taxon>
        <taxon>Pseudomonadati</taxon>
        <taxon>Pseudomonadota</taxon>
        <taxon>Alphaproteobacteria</taxon>
        <taxon>Hyphomicrobiales</taxon>
        <taxon>Brucellaceae</taxon>
        <taxon>Brucella/Ochrobactrum group</taxon>
        <taxon>Ochrobactrum</taxon>
    </lineage>
</organism>
<proteinExistence type="predicted"/>
<dbReference type="SUPFAM" id="SSF53448">
    <property type="entry name" value="Nucleotide-diphospho-sugar transferases"/>
    <property type="match status" value="1"/>
</dbReference>
<name>A0A849KNY5_9HYPH</name>
<feature type="coiled-coil region" evidence="1">
    <location>
        <begin position="247"/>
        <end position="274"/>
    </location>
</feature>
<dbReference type="InterPro" id="IPR029044">
    <property type="entry name" value="Nucleotide-diphossugar_trans"/>
</dbReference>
<sequence>MENRALRKNCIFTSAGNKHNVQEWIPNGDRSWDLISVYYGDDADTYGFIESLSDKFFSRKGSKFQNLRAIYLENPAIFKQYDRIWVMDDDLRISPTSIETMFQVAECWDFWVCQPSFDATGKVSYAVTAHQPESILRIVDFVEVTCPLFRKDKLCVFLDEYDGELVGWGIDYWYGNSLESKKTNRFAVVDIVQTLNPHDEAKGGVREIDVLQPRAERSKHADRVLSHLSITATHPENKYWILDDYRVNKYKRDIEDSNKELLELRSNLALALNENYDLKERNCLQENEIRSISTTYNEILGSTTWRLTSPVRWLGRLIKRALR</sequence>
<dbReference type="RefSeq" id="WP_171319958.1">
    <property type="nucleotide sequence ID" value="NZ_JABFCY010000038.1"/>
</dbReference>
<keyword evidence="3" id="KW-1185">Reference proteome</keyword>
<evidence type="ECO:0008006" key="4">
    <source>
        <dbReference type="Google" id="ProtNLM"/>
    </source>
</evidence>
<evidence type="ECO:0000256" key="1">
    <source>
        <dbReference type="SAM" id="Coils"/>
    </source>
</evidence>
<dbReference type="Proteomes" id="UP000574931">
    <property type="component" value="Unassembled WGS sequence"/>
</dbReference>
<keyword evidence="1" id="KW-0175">Coiled coil</keyword>
<evidence type="ECO:0000313" key="2">
    <source>
        <dbReference type="EMBL" id="NNU63625.1"/>
    </source>
</evidence>
<dbReference type="EMBL" id="JABFCY010000038">
    <property type="protein sequence ID" value="NNU63625.1"/>
    <property type="molecule type" value="Genomic_DNA"/>
</dbReference>
<reference evidence="2 3" key="1">
    <citation type="submission" date="2020-05" db="EMBL/GenBank/DDBJ databases">
        <title>Draft Genome Sequence of Ochrobactrum soli Isolated from Stable Fly Gut.</title>
        <authorList>
            <person name="Pileggi M.T."/>
            <person name="Vazhakkala L.J."/>
            <person name="Wong C.N."/>
        </authorList>
    </citation>
    <scope>NUCLEOTIDE SEQUENCE [LARGE SCALE GENOMIC DNA]</scope>
    <source>
        <strain evidence="2 3">MTP-C0764</strain>
    </source>
</reference>
<dbReference type="AlphaFoldDB" id="A0A849KNY5"/>